<feature type="transmembrane region" description="Helical" evidence="1">
    <location>
        <begin position="47"/>
        <end position="72"/>
    </location>
</feature>
<evidence type="ECO:0000313" key="2">
    <source>
        <dbReference type="EMBL" id="MDW9207753.1"/>
    </source>
</evidence>
<sequence length="85" mass="9920">MKFMSKTRFTINVDLFDIITFIIVLIGLSIIMTLYATKVVVGYKYDLTLCIFTFVYISIYLCGIYIPTYFVLKPQKTKHTDEKTV</sequence>
<feature type="transmembrane region" description="Helical" evidence="1">
    <location>
        <begin position="12"/>
        <end position="35"/>
    </location>
</feature>
<evidence type="ECO:0000256" key="1">
    <source>
        <dbReference type="SAM" id="Phobius"/>
    </source>
</evidence>
<organism evidence="3 4">
    <name type="scientific">Bacillus thuringiensis serovar toumanoffi</name>
    <dbReference type="NCBI Taxonomy" id="180862"/>
    <lineage>
        <taxon>Bacteria</taxon>
        <taxon>Bacillati</taxon>
        <taxon>Bacillota</taxon>
        <taxon>Bacilli</taxon>
        <taxon>Bacillales</taxon>
        <taxon>Bacillaceae</taxon>
        <taxon>Bacillus</taxon>
        <taxon>Bacillus cereus group</taxon>
    </lineage>
</organism>
<name>A0ABD5HS99_BACTU</name>
<dbReference type="AlphaFoldDB" id="A0ABD5HS99"/>
<dbReference type="EMBL" id="JAWQCK010000004">
    <property type="protein sequence ID" value="MDW9207788.1"/>
    <property type="molecule type" value="Genomic_DNA"/>
</dbReference>
<dbReference type="RefSeq" id="WP_000671035.1">
    <property type="nucleotide sequence ID" value="NZ_JAWQCK010000004.1"/>
</dbReference>
<dbReference type="EMBL" id="JAWQCK010000004">
    <property type="protein sequence ID" value="MDW9207753.1"/>
    <property type="molecule type" value="Genomic_DNA"/>
</dbReference>
<reference evidence="3 4" key="1">
    <citation type="submission" date="2023-10" db="EMBL/GenBank/DDBJ databases">
        <title>Draft Genome Sequence of Bacillus thuringiensis serovar. toumanoffi 4059: Identification of a Novel Cry Protein Candidate.</title>
        <authorList>
            <person name="Murdoch R.W."/>
            <person name="Gemler B."/>
            <person name="Heater B.S."/>
        </authorList>
    </citation>
    <scope>NUCLEOTIDE SEQUENCE [LARGE SCALE GENOMIC DNA]</scope>
    <source>
        <strain evidence="3 4">4059</strain>
    </source>
</reference>
<evidence type="ECO:0000313" key="4">
    <source>
        <dbReference type="Proteomes" id="UP001272716"/>
    </source>
</evidence>
<comment type="caution">
    <text evidence="3">The sequence shown here is derived from an EMBL/GenBank/DDBJ whole genome shotgun (WGS) entry which is preliminary data.</text>
</comment>
<keyword evidence="1" id="KW-0472">Membrane</keyword>
<gene>
    <name evidence="2" type="ORF">BTTOUR_02835</name>
    <name evidence="3" type="ORF">BTTOUR_03010</name>
</gene>
<keyword evidence="1" id="KW-1133">Transmembrane helix</keyword>
<accession>A0ABD5HS99</accession>
<keyword evidence="1" id="KW-0812">Transmembrane</keyword>
<evidence type="ECO:0000313" key="3">
    <source>
        <dbReference type="EMBL" id="MDW9207788.1"/>
    </source>
</evidence>
<proteinExistence type="predicted"/>
<protein>
    <submittedName>
        <fullName evidence="3">Uncharacterized protein</fullName>
    </submittedName>
</protein>
<dbReference type="Proteomes" id="UP001272716">
    <property type="component" value="Unassembled WGS sequence"/>
</dbReference>